<keyword evidence="2" id="KW-0812">Transmembrane</keyword>
<proteinExistence type="inferred from homology"/>
<feature type="transmembrane region" description="Helical" evidence="2">
    <location>
        <begin position="7"/>
        <end position="32"/>
    </location>
</feature>
<dbReference type="InterPro" id="IPR036291">
    <property type="entry name" value="NAD(P)-bd_dom_sf"/>
</dbReference>
<keyword evidence="2" id="KW-0472">Membrane</keyword>
<comment type="caution">
    <text evidence="4">The sequence shown here is derived from an EMBL/GenBank/DDBJ whole genome shotgun (WGS) entry which is preliminary data.</text>
</comment>
<keyword evidence="2" id="KW-1133">Transmembrane helix</keyword>
<comment type="similarity">
    <text evidence="1">Belongs to the polysaccharide synthase family.</text>
</comment>
<dbReference type="PANTHER" id="PTHR43318">
    <property type="entry name" value="UDP-N-ACETYLGLUCOSAMINE 4,6-DEHYDRATASE"/>
    <property type="match status" value="1"/>
</dbReference>
<organism evidence="4 5">
    <name type="scientific">Parabacteroides faecis</name>
    <dbReference type="NCBI Taxonomy" id="1217282"/>
    <lineage>
        <taxon>Bacteria</taxon>
        <taxon>Pseudomonadati</taxon>
        <taxon>Bacteroidota</taxon>
        <taxon>Bacteroidia</taxon>
        <taxon>Bacteroidales</taxon>
        <taxon>Tannerellaceae</taxon>
        <taxon>Parabacteroides</taxon>
    </lineage>
</organism>
<sequence length="627" mass="71424">MRYINKWIIFWFDLLISLSVSLIGVLGLFSFLRIPYTQADVLKGAFASLIGSLIAFFTFKVYHGVIRHSTLRGLWRIWGVAVLKSIVLCTLLLVLKASFTPKVYLVGLFIDCVLTMLMLVTFRIFIVNMYNMVLLQFGKKRKQVLVYGTGDESVMIASTATRHIFVQDYCITGFLTFNKEKRNFRIAELPVYQVASREDLLKLVNRNSLDGILFPNLKTVQYEKERLIRFCEQISLHTLVVPEMEEVHNGTIKRSIRDIKIEDLLGRDEIKINMQEIACLLENKVILVTGAAGSIGSEICRQLAHFPICKLICFDSAETPMHNLRLELEDKYPNLSFVPVIGDVRCEDRLDYVFRKWHPHIVFHAAAYKHVPLMEENPCEAVRVNVYGTRLVADAAVKYGVEKFVMISTDKAVNPTNIMGCSKRLAEIYVQSLSLAIIKGEVQGDTKFITTRFGNVLGSNGSVIPRFREQINNGGPVTVTHPDIIRYFMTIPEACRLVLEAGTMGNGGEIFVFDMGQPVKIADLARRMIELSGMRVGEDIEIEYTGLRPGEKLYEELLSHKENTKETLHEKIRIADVREYNYQDVIRCVNVLSNLSLNVEIVDMVRGMKSFVPEFKSQNSEFEKLDK</sequence>
<feature type="transmembrane region" description="Helical" evidence="2">
    <location>
        <begin position="103"/>
        <end position="126"/>
    </location>
</feature>
<feature type="transmembrane region" description="Helical" evidence="2">
    <location>
        <begin position="74"/>
        <end position="97"/>
    </location>
</feature>
<dbReference type="Gene3D" id="3.40.50.720">
    <property type="entry name" value="NAD(P)-binding Rossmann-like Domain"/>
    <property type="match status" value="2"/>
</dbReference>
<evidence type="ECO:0000256" key="1">
    <source>
        <dbReference type="ARBA" id="ARBA00007430"/>
    </source>
</evidence>
<dbReference type="SUPFAM" id="SSF53335">
    <property type="entry name" value="S-adenosyl-L-methionine-dependent methyltransferases"/>
    <property type="match status" value="1"/>
</dbReference>
<gene>
    <name evidence="4" type="ORF">GGQ57_002251</name>
</gene>
<feature type="domain" description="Polysaccharide biosynthesis protein CapD-like" evidence="3">
    <location>
        <begin position="286"/>
        <end position="575"/>
    </location>
</feature>
<name>A0ABR6KLF4_9BACT</name>
<dbReference type="EMBL" id="JACHOC010000004">
    <property type="protein sequence ID" value="MBB4622351.1"/>
    <property type="molecule type" value="Genomic_DNA"/>
</dbReference>
<dbReference type="SUPFAM" id="SSF51735">
    <property type="entry name" value="NAD(P)-binding Rossmann-fold domains"/>
    <property type="match status" value="1"/>
</dbReference>
<dbReference type="InterPro" id="IPR029063">
    <property type="entry name" value="SAM-dependent_MTases_sf"/>
</dbReference>
<dbReference type="Pfam" id="PF02719">
    <property type="entry name" value="Polysacc_synt_2"/>
    <property type="match status" value="1"/>
</dbReference>
<evidence type="ECO:0000259" key="3">
    <source>
        <dbReference type="Pfam" id="PF02719"/>
    </source>
</evidence>
<protein>
    <submittedName>
        <fullName evidence="4">FlaA1/EpsC-like NDP-sugar epimerase</fullName>
    </submittedName>
</protein>
<evidence type="ECO:0000313" key="5">
    <source>
        <dbReference type="Proteomes" id="UP000533637"/>
    </source>
</evidence>
<evidence type="ECO:0000313" key="4">
    <source>
        <dbReference type="EMBL" id="MBB4622351.1"/>
    </source>
</evidence>
<reference evidence="4 5" key="1">
    <citation type="submission" date="2020-08" db="EMBL/GenBank/DDBJ databases">
        <title>Genomic Encyclopedia of Type Strains, Phase IV (KMG-IV): sequencing the most valuable type-strain genomes for metagenomic binning, comparative biology and taxonomic classification.</title>
        <authorList>
            <person name="Goeker M."/>
        </authorList>
    </citation>
    <scope>NUCLEOTIDE SEQUENCE [LARGE SCALE GENOMIC DNA]</scope>
    <source>
        <strain evidence="4 5">DSM 102983</strain>
    </source>
</reference>
<dbReference type="CDD" id="cd05237">
    <property type="entry name" value="UDP_invert_4-6DH_SDR_e"/>
    <property type="match status" value="1"/>
</dbReference>
<accession>A0ABR6KLF4</accession>
<evidence type="ECO:0000256" key="2">
    <source>
        <dbReference type="SAM" id="Phobius"/>
    </source>
</evidence>
<dbReference type="InterPro" id="IPR051203">
    <property type="entry name" value="Polysaccharide_Synthase-Rel"/>
</dbReference>
<dbReference type="Proteomes" id="UP000533637">
    <property type="component" value="Unassembled WGS sequence"/>
</dbReference>
<dbReference type="PANTHER" id="PTHR43318:SF1">
    <property type="entry name" value="POLYSACCHARIDE BIOSYNTHESIS PROTEIN EPSC-RELATED"/>
    <property type="match status" value="1"/>
</dbReference>
<feature type="transmembrane region" description="Helical" evidence="2">
    <location>
        <begin position="44"/>
        <end position="62"/>
    </location>
</feature>
<keyword evidence="5" id="KW-1185">Reference proteome</keyword>
<dbReference type="InterPro" id="IPR003869">
    <property type="entry name" value="Polysac_CapD-like"/>
</dbReference>